<dbReference type="EMBL" id="JBFSOO010000009">
    <property type="protein sequence ID" value="MEZ6854282.1"/>
    <property type="molecule type" value="Genomic_DNA"/>
</dbReference>
<dbReference type="Gene3D" id="2.30.30.830">
    <property type="match status" value="1"/>
</dbReference>
<evidence type="ECO:0000259" key="11">
    <source>
        <dbReference type="Pfam" id="PF13180"/>
    </source>
</evidence>
<evidence type="ECO:0000256" key="3">
    <source>
        <dbReference type="ARBA" id="ARBA00022475"/>
    </source>
</evidence>
<reference evidence="12 15" key="2">
    <citation type="submission" date="2024-07" db="EMBL/GenBank/DDBJ databases">
        <title>Active virus-host system and metabolic interactions in a Lokiarchaeon culture.</title>
        <authorList>
            <person name="Ponce Toledo R.I."/>
            <person name="Rodrigues Oliveira T."/>
            <person name="Schleper C."/>
        </authorList>
    </citation>
    <scope>NUCLEOTIDE SEQUENCE [LARGE SCALE GENOMIC DNA]</scope>
    <source>
        <strain evidence="12 15">B35</strain>
    </source>
</reference>
<dbReference type="InterPro" id="IPR001478">
    <property type="entry name" value="PDZ"/>
</dbReference>
<keyword evidence="6" id="KW-0653">Protein transport</keyword>
<proteinExistence type="predicted"/>
<evidence type="ECO:0000313" key="14">
    <source>
        <dbReference type="Proteomes" id="UP000184001"/>
    </source>
</evidence>
<name>A0A8G2CA85_9BACT</name>
<feature type="domain" description="PDZ" evidence="11">
    <location>
        <begin position="203"/>
        <end position="272"/>
    </location>
</feature>
<evidence type="ECO:0000259" key="10">
    <source>
        <dbReference type="Pfam" id="PF11356"/>
    </source>
</evidence>
<keyword evidence="4" id="KW-0997">Cell inner membrane</keyword>
<dbReference type="Proteomes" id="UP000184001">
    <property type="component" value="Unassembled WGS sequence"/>
</dbReference>
<feature type="domain" description="Type II secretion system protein GspC N-terminal" evidence="10">
    <location>
        <begin position="21"/>
        <end position="159"/>
    </location>
</feature>
<keyword evidence="8 9" id="KW-0472">Membrane</keyword>
<evidence type="ECO:0000256" key="8">
    <source>
        <dbReference type="ARBA" id="ARBA00023136"/>
    </source>
</evidence>
<keyword evidence="5 9" id="KW-0812">Transmembrane</keyword>
<feature type="transmembrane region" description="Helical" evidence="9">
    <location>
        <begin position="12"/>
        <end position="35"/>
    </location>
</feature>
<dbReference type="Pfam" id="PF11356">
    <property type="entry name" value="T2SSC"/>
    <property type="match status" value="1"/>
</dbReference>
<comment type="subcellular location">
    <subcellularLocation>
        <location evidence="1">Cell inner membrane</location>
    </subcellularLocation>
</comment>
<dbReference type="Pfam" id="PF13180">
    <property type="entry name" value="PDZ_2"/>
    <property type="match status" value="1"/>
</dbReference>
<evidence type="ECO:0000256" key="5">
    <source>
        <dbReference type="ARBA" id="ARBA00022692"/>
    </source>
</evidence>
<evidence type="ECO:0000256" key="2">
    <source>
        <dbReference type="ARBA" id="ARBA00022448"/>
    </source>
</evidence>
<dbReference type="Gene3D" id="2.30.42.10">
    <property type="match status" value="1"/>
</dbReference>
<evidence type="ECO:0000256" key="4">
    <source>
        <dbReference type="ARBA" id="ARBA00022519"/>
    </source>
</evidence>
<accession>A0A8G2CA85</accession>
<keyword evidence="2" id="KW-0813">Transport</keyword>
<evidence type="ECO:0000313" key="15">
    <source>
        <dbReference type="Proteomes" id="UP001568358"/>
    </source>
</evidence>
<protein>
    <submittedName>
        <fullName evidence="13">Type II secretion system protein C</fullName>
    </submittedName>
    <submittedName>
        <fullName evidence="12">Type II secretion system protein N</fullName>
    </submittedName>
</protein>
<reference evidence="13 14" key="1">
    <citation type="submission" date="2016-11" db="EMBL/GenBank/DDBJ databases">
        <authorList>
            <person name="Varghese N."/>
            <person name="Submissions S."/>
        </authorList>
    </citation>
    <scope>NUCLEOTIDE SEQUENCE [LARGE SCALE GENOMIC DNA]</scope>
    <source>
        <strain evidence="13 14">DSM 17919</strain>
    </source>
</reference>
<evidence type="ECO:0000313" key="12">
    <source>
        <dbReference type="EMBL" id="MEZ6854282.1"/>
    </source>
</evidence>
<evidence type="ECO:0000256" key="6">
    <source>
        <dbReference type="ARBA" id="ARBA00022927"/>
    </source>
</evidence>
<evidence type="ECO:0000256" key="7">
    <source>
        <dbReference type="ARBA" id="ARBA00022989"/>
    </source>
</evidence>
<evidence type="ECO:0000313" key="13">
    <source>
        <dbReference type="EMBL" id="SHJ27672.1"/>
    </source>
</evidence>
<dbReference type="GO" id="GO:0005886">
    <property type="term" value="C:plasma membrane"/>
    <property type="evidence" value="ECO:0007669"/>
    <property type="project" value="UniProtKB-SubCell"/>
</dbReference>
<sequence>MSGVSLDKIKIFIELGVIIVSSYFMANACFALFFAEQSVPTKYAPRNVTSTAISERRAALSSFELIEQRNLLKVKNVPPAPERNNSVNSITQQALSVSQRGFYLLGTICAETPSKSWAIVLYKNKQSLYRYGSTIGGWKITDVKRREIILQRGKVKERLLIDAKSTKNITGNPKELIVARSYVKNKLKDVSKVASSVRIVPQTRGKTRGLYVQSLQTQSFLYDMGLRKGDLLIKANGTPLTSFGDAASLMSMLEKNDVSLNIIRNGKSQTLTFRLK</sequence>
<dbReference type="GO" id="GO:0015031">
    <property type="term" value="P:protein transport"/>
    <property type="evidence" value="ECO:0007669"/>
    <property type="project" value="UniProtKB-KW"/>
</dbReference>
<keyword evidence="7 9" id="KW-1133">Transmembrane helix</keyword>
<evidence type="ECO:0000256" key="9">
    <source>
        <dbReference type="SAM" id="Phobius"/>
    </source>
</evidence>
<organism evidence="13 14">
    <name type="scientific">Halodesulfovibrio aestuarii</name>
    <dbReference type="NCBI Taxonomy" id="126333"/>
    <lineage>
        <taxon>Bacteria</taxon>
        <taxon>Pseudomonadati</taxon>
        <taxon>Thermodesulfobacteriota</taxon>
        <taxon>Desulfovibrionia</taxon>
        <taxon>Desulfovibrionales</taxon>
        <taxon>Desulfovibrionaceae</taxon>
        <taxon>Halodesulfovibrio</taxon>
    </lineage>
</organism>
<keyword evidence="3" id="KW-1003">Cell membrane</keyword>
<dbReference type="RefSeq" id="WP_020000103.1">
    <property type="nucleotide sequence ID" value="NZ_CP192217.1"/>
</dbReference>
<keyword evidence="15" id="KW-1185">Reference proteome</keyword>
<dbReference type="InterPro" id="IPR024961">
    <property type="entry name" value="T2SS_GspC_N"/>
</dbReference>
<dbReference type="Proteomes" id="UP001568358">
    <property type="component" value="Unassembled WGS sequence"/>
</dbReference>
<dbReference type="EMBL" id="FQZR01000004">
    <property type="protein sequence ID" value="SHJ27672.1"/>
    <property type="molecule type" value="Genomic_DNA"/>
</dbReference>
<dbReference type="AlphaFoldDB" id="A0A8G2CA85"/>
<gene>
    <name evidence="12" type="ORF">AB2Z07_12215</name>
    <name evidence="13" type="ORF">SAMN05660830_02035</name>
</gene>
<comment type="caution">
    <text evidence="13">The sequence shown here is derived from an EMBL/GenBank/DDBJ whole genome shotgun (WGS) entry which is preliminary data.</text>
</comment>
<dbReference type="SUPFAM" id="SSF50156">
    <property type="entry name" value="PDZ domain-like"/>
    <property type="match status" value="1"/>
</dbReference>
<evidence type="ECO:0000256" key="1">
    <source>
        <dbReference type="ARBA" id="ARBA00004533"/>
    </source>
</evidence>
<dbReference type="InterPro" id="IPR036034">
    <property type="entry name" value="PDZ_sf"/>
</dbReference>